<comment type="caution">
    <text evidence="8">The sequence shown here is derived from an EMBL/GenBank/DDBJ whole genome shotgun (WGS) entry which is preliminary data.</text>
</comment>
<keyword evidence="3" id="KW-0731">Sigma factor</keyword>
<dbReference type="GO" id="GO:0006352">
    <property type="term" value="P:DNA-templated transcription initiation"/>
    <property type="evidence" value="ECO:0007669"/>
    <property type="project" value="InterPro"/>
</dbReference>
<dbReference type="InterPro" id="IPR007627">
    <property type="entry name" value="RNA_pol_sigma70_r2"/>
</dbReference>
<dbReference type="InterPro" id="IPR039425">
    <property type="entry name" value="RNA_pol_sigma-70-like"/>
</dbReference>
<dbReference type="Gene3D" id="1.10.10.10">
    <property type="entry name" value="Winged helix-like DNA-binding domain superfamily/Winged helix DNA-binding domain"/>
    <property type="match status" value="1"/>
</dbReference>
<evidence type="ECO:0000259" key="7">
    <source>
        <dbReference type="Pfam" id="PF08281"/>
    </source>
</evidence>
<dbReference type="InterPro" id="IPR013325">
    <property type="entry name" value="RNA_pol_sigma_r2"/>
</dbReference>
<dbReference type="GO" id="GO:0016987">
    <property type="term" value="F:sigma factor activity"/>
    <property type="evidence" value="ECO:0007669"/>
    <property type="project" value="UniProtKB-KW"/>
</dbReference>
<dbReference type="InterPro" id="IPR014284">
    <property type="entry name" value="RNA_pol_sigma-70_dom"/>
</dbReference>
<dbReference type="InterPro" id="IPR013249">
    <property type="entry name" value="RNA_pol_sigma70_r4_t2"/>
</dbReference>
<dbReference type="Gene3D" id="1.10.1740.10">
    <property type="match status" value="1"/>
</dbReference>
<dbReference type="SUPFAM" id="SSF88659">
    <property type="entry name" value="Sigma3 and sigma4 domains of RNA polymerase sigma factors"/>
    <property type="match status" value="1"/>
</dbReference>
<evidence type="ECO:0000313" key="9">
    <source>
        <dbReference type="Proteomes" id="UP000242687"/>
    </source>
</evidence>
<keyword evidence="5" id="KW-0804">Transcription</keyword>
<comment type="similarity">
    <text evidence="1">Belongs to the sigma-70 factor family. ECF subfamily.</text>
</comment>
<dbReference type="Pfam" id="PF04542">
    <property type="entry name" value="Sigma70_r2"/>
    <property type="match status" value="1"/>
</dbReference>
<organism evidence="8 9">
    <name type="scientific">Mucilaginibacter auburnensis</name>
    <dbReference type="NCBI Taxonomy" id="1457233"/>
    <lineage>
        <taxon>Bacteria</taxon>
        <taxon>Pseudomonadati</taxon>
        <taxon>Bacteroidota</taxon>
        <taxon>Sphingobacteriia</taxon>
        <taxon>Sphingobacteriales</taxon>
        <taxon>Sphingobacteriaceae</taxon>
        <taxon>Mucilaginibacter</taxon>
    </lineage>
</organism>
<dbReference type="AlphaFoldDB" id="A0A2H9VR44"/>
<feature type="domain" description="RNA polymerase sigma factor 70 region 4 type 2" evidence="7">
    <location>
        <begin position="128"/>
        <end position="179"/>
    </location>
</feature>
<evidence type="ECO:0000259" key="6">
    <source>
        <dbReference type="Pfam" id="PF04542"/>
    </source>
</evidence>
<keyword evidence="4" id="KW-0238">DNA-binding</keyword>
<evidence type="ECO:0000256" key="3">
    <source>
        <dbReference type="ARBA" id="ARBA00023082"/>
    </source>
</evidence>
<dbReference type="EMBL" id="PGFJ01000001">
    <property type="protein sequence ID" value="PJJ83290.1"/>
    <property type="molecule type" value="Genomic_DNA"/>
</dbReference>
<name>A0A2H9VR44_9SPHI</name>
<dbReference type="InterPro" id="IPR036388">
    <property type="entry name" value="WH-like_DNA-bd_sf"/>
</dbReference>
<dbReference type="RefSeq" id="WP_100339567.1">
    <property type="nucleotide sequence ID" value="NZ_PGFJ01000001.1"/>
</dbReference>
<proteinExistence type="inferred from homology"/>
<evidence type="ECO:0000256" key="1">
    <source>
        <dbReference type="ARBA" id="ARBA00010641"/>
    </source>
</evidence>
<dbReference type="InterPro" id="IPR013324">
    <property type="entry name" value="RNA_pol_sigma_r3/r4-like"/>
</dbReference>
<gene>
    <name evidence="8" type="ORF">CLV57_0269</name>
</gene>
<dbReference type="PANTHER" id="PTHR43133:SF8">
    <property type="entry name" value="RNA POLYMERASE SIGMA FACTOR HI_1459-RELATED"/>
    <property type="match status" value="1"/>
</dbReference>
<evidence type="ECO:0000256" key="4">
    <source>
        <dbReference type="ARBA" id="ARBA00023125"/>
    </source>
</evidence>
<dbReference type="OrthoDB" id="1116873at2"/>
<keyword evidence="2" id="KW-0805">Transcription regulation</keyword>
<dbReference type="Pfam" id="PF08281">
    <property type="entry name" value="Sigma70_r4_2"/>
    <property type="match status" value="1"/>
</dbReference>
<dbReference type="Proteomes" id="UP000242687">
    <property type="component" value="Unassembled WGS sequence"/>
</dbReference>
<reference evidence="8 9" key="1">
    <citation type="submission" date="2017-11" db="EMBL/GenBank/DDBJ databases">
        <title>Genomic Encyclopedia of Archaeal and Bacterial Type Strains, Phase II (KMG-II): From Individual Species to Whole Genera.</title>
        <authorList>
            <person name="Goeker M."/>
        </authorList>
    </citation>
    <scope>NUCLEOTIDE SEQUENCE [LARGE SCALE GENOMIC DNA]</scope>
    <source>
        <strain evidence="8 9">DSM 28175</strain>
    </source>
</reference>
<protein>
    <submittedName>
        <fullName evidence="8">RNA polymerase sigma-70 factor (ECF subfamily)</fullName>
    </submittedName>
</protein>
<evidence type="ECO:0000256" key="5">
    <source>
        <dbReference type="ARBA" id="ARBA00023163"/>
    </source>
</evidence>
<evidence type="ECO:0000313" key="8">
    <source>
        <dbReference type="EMBL" id="PJJ83290.1"/>
    </source>
</evidence>
<feature type="domain" description="RNA polymerase sigma-70 region 2" evidence="6">
    <location>
        <begin position="34"/>
        <end position="97"/>
    </location>
</feature>
<dbReference type="SUPFAM" id="SSF88946">
    <property type="entry name" value="Sigma2 domain of RNA polymerase sigma factors"/>
    <property type="match status" value="1"/>
</dbReference>
<keyword evidence="9" id="KW-1185">Reference proteome</keyword>
<dbReference type="PANTHER" id="PTHR43133">
    <property type="entry name" value="RNA POLYMERASE ECF-TYPE SIGMA FACTO"/>
    <property type="match status" value="1"/>
</dbReference>
<evidence type="ECO:0000256" key="2">
    <source>
        <dbReference type="ARBA" id="ARBA00023015"/>
    </source>
</evidence>
<dbReference type="GO" id="GO:0003677">
    <property type="term" value="F:DNA binding"/>
    <property type="evidence" value="ECO:0007669"/>
    <property type="project" value="UniProtKB-KW"/>
</dbReference>
<dbReference type="NCBIfam" id="TIGR02937">
    <property type="entry name" value="sigma70-ECF"/>
    <property type="match status" value="1"/>
</dbReference>
<accession>A0A2H9VR44</accession>
<sequence length="190" mass="22329">MNFLKSHNNKYKATDEALLLQYRETGNLELLAALYEQYMHLVYGLCLKYLKDKDSSKDAVMQIFEELIVKSARHEVGNFKSWLHVLTRNFCLSRIRAVNSRQTESLDNVVEMPDSTHKDSGWDDEMWRLDRCKQKLSPEQRTSIELFFMADKCYKEIADSTGYEVKEVKSYIQNGKRNLKICMERHGGKK</sequence>